<organism evidence="8 9">
    <name type="scientific">Kurthia gibsonii</name>
    <dbReference type="NCBI Taxonomy" id="33946"/>
    <lineage>
        <taxon>Bacteria</taxon>
        <taxon>Bacillati</taxon>
        <taxon>Bacillota</taxon>
        <taxon>Bacilli</taxon>
        <taxon>Bacillales</taxon>
        <taxon>Caryophanaceae</taxon>
        <taxon>Kurthia</taxon>
    </lineage>
</organism>
<dbReference type="InterPro" id="IPR018313">
    <property type="entry name" value="SBP_3_CS"/>
</dbReference>
<keyword evidence="3 5" id="KW-0732">Signal</keyword>
<dbReference type="PROSITE" id="PS01039">
    <property type="entry name" value="SBP_BACTERIAL_3"/>
    <property type="match status" value="1"/>
</dbReference>
<accession>A0ABU9LKW4</accession>
<proteinExistence type="inferred from homology"/>
<feature type="domain" description="Solute-binding protein family 3/N-terminal" evidence="6">
    <location>
        <begin position="45"/>
        <end position="265"/>
    </location>
</feature>
<dbReference type="PANTHER" id="PTHR35936">
    <property type="entry name" value="MEMBRANE-BOUND LYTIC MUREIN TRANSGLYCOSYLASE F"/>
    <property type="match status" value="1"/>
</dbReference>
<dbReference type="SMART" id="SM00079">
    <property type="entry name" value="PBPe"/>
    <property type="match status" value="1"/>
</dbReference>
<dbReference type="InterPro" id="IPR001638">
    <property type="entry name" value="Solute-binding_3/MltF_N"/>
</dbReference>
<comment type="caution">
    <text evidence="8">The sequence shown here is derived from an EMBL/GenBank/DDBJ whole genome shotgun (WGS) entry which is preliminary data.</text>
</comment>
<dbReference type="Proteomes" id="UP001398420">
    <property type="component" value="Unassembled WGS sequence"/>
</dbReference>
<evidence type="ECO:0000256" key="4">
    <source>
        <dbReference type="RuleBase" id="RU003744"/>
    </source>
</evidence>
<dbReference type="Pfam" id="PF00497">
    <property type="entry name" value="SBP_bac_3"/>
    <property type="match status" value="1"/>
</dbReference>
<feature type="domain" description="Ionotropic glutamate receptor C-terminal" evidence="7">
    <location>
        <begin position="45"/>
        <end position="265"/>
    </location>
</feature>
<dbReference type="PANTHER" id="PTHR35936:SF17">
    <property type="entry name" value="ARGININE-BINDING EXTRACELLULAR PROTEIN ARTP"/>
    <property type="match status" value="1"/>
</dbReference>
<evidence type="ECO:0000256" key="3">
    <source>
        <dbReference type="ARBA" id="ARBA00022729"/>
    </source>
</evidence>
<reference evidence="8 9" key="1">
    <citation type="submission" date="2024-04" db="EMBL/GenBank/DDBJ databases">
        <authorList>
            <person name="Wu Y.S."/>
            <person name="Zhang L."/>
        </authorList>
    </citation>
    <scope>NUCLEOTIDE SEQUENCE [LARGE SCALE GENOMIC DNA]</scope>
    <source>
        <strain evidence="8 9">KG-01</strain>
    </source>
</reference>
<keyword evidence="9" id="KW-1185">Reference proteome</keyword>
<protein>
    <submittedName>
        <fullName evidence="8">Transporter substrate-binding domain-containing protein</fullName>
    </submittedName>
</protein>
<evidence type="ECO:0000256" key="1">
    <source>
        <dbReference type="ARBA" id="ARBA00004196"/>
    </source>
</evidence>
<dbReference type="InterPro" id="IPR001320">
    <property type="entry name" value="Iontro_rcpt_C"/>
</dbReference>
<dbReference type="EMBL" id="JBCEWA010000003">
    <property type="protein sequence ID" value="MEL5987624.1"/>
    <property type="molecule type" value="Genomic_DNA"/>
</dbReference>
<dbReference type="SMART" id="SM00062">
    <property type="entry name" value="PBPb"/>
    <property type="match status" value="1"/>
</dbReference>
<comment type="similarity">
    <text evidence="2 4">Belongs to the bacterial solute-binding protein 3 family.</text>
</comment>
<dbReference type="PROSITE" id="PS51257">
    <property type="entry name" value="PROKAR_LIPOPROTEIN"/>
    <property type="match status" value="1"/>
</dbReference>
<feature type="chain" id="PRO_5045098699" evidence="5">
    <location>
        <begin position="22"/>
        <end position="277"/>
    </location>
</feature>
<comment type="subcellular location">
    <subcellularLocation>
        <location evidence="1">Cell envelope</location>
    </subcellularLocation>
</comment>
<evidence type="ECO:0000313" key="9">
    <source>
        <dbReference type="Proteomes" id="UP001398420"/>
    </source>
</evidence>
<evidence type="ECO:0000259" key="7">
    <source>
        <dbReference type="SMART" id="SM00079"/>
    </source>
</evidence>
<feature type="signal peptide" evidence="5">
    <location>
        <begin position="1"/>
        <end position="21"/>
    </location>
</feature>
<dbReference type="Gene3D" id="3.40.190.10">
    <property type="entry name" value="Periplasmic binding protein-like II"/>
    <property type="match status" value="2"/>
</dbReference>
<sequence length="277" mass="30298">MKKWLIAMVAIVMVVLAGCGAKDDSSKDGGSNDDSTISKVEKDKKLIIGTNAGYYPFEMIDKDGKMVGYDIDVATALAKSMGATVEVKQFGFDALIPALQTGKIDMIFAGMTITKERENAVSFADAYYETGQGVMVKSDSKIKDLKEVDEKGKTVVVQIGTTGSIVAKKELKNAEIKEYEDFPSAALAVQQGQADALVYDEPAIKVYALQNEGKVKALDGLLATDKLGIAIKKGDEKTVKYVNDFLKEYLGSKEEEETKKKWFEDSNWLNQVESPKQ</sequence>
<evidence type="ECO:0000259" key="6">
    <source>
        <dbReference type="SMART" id="SM00062"/>
    </source>
</evidence>
<evidence type="ECO:0000256" key="5">
    <source>
        <dbReference type="SAM" id="SignalP"/>
    </source>
</evidence>
<evidence type="ECO:0000313" key="8">
    <source>
        <dbReference type="EMBL" id="MEL5987624.1"/>
    </source>
</evidence>
<dbReference type="SUPFAM" id="SSF53850">
    <property type="entry name" value="Periplasmic binding protein-like II"/>
    <property type="match status" value="1"/>
</dbReference>
<gene>
    <name evidence="8" type="ORF">AAF454_04280</name>
</gene>
<dbReference type="RefSeq" id="WP_068455814.1">
    <property type="nucleotide sequence ID" value="NZ_JALKQX010000004.1"/>
</dbReference>
<evidence type="ECO:0000256" key="2">
    <source>
        <dbReference type="ARBA" id="ARBA00010333"/>
    </source>
</evidence>
<name>A0ABU9LKW4_9BACL</name>